<dbReference type="SUPFAM" id="SSF53756">
    <property type="entry name" value="UDP-Glycosyltransferase/glycogen phosphorylase"/>
    <property type="match status" value="1"/>
</dbReference>
<comment type="caution">
    <text evidence="3">The sequence shown here is derived from an EMBL/GenBank/DDBJ whole genome shotgun (WGS) entry which is preliminary data.</text>
</comment>
<evidence type="ECO:0000313" key="4">
    <source>
        <dbReference type="Proteomes" id="UP000715781"/>
    </source>
</evidence>
<dbReference type="PANTHER" id="PTHR46401">
    <property type="entry name" value="GLYCOSYLTRANSFERASE WBBK-RELATED"/>
    <property type="match status" value="1"/>
</dbReference>
<proteinExistence type="predicted"/>
<name>A0A951PYP2_9NOST</name>
<dbReference type="GO" id="GO:0009103">
    <property type="term" value="P:lipopolysaccharide biosynthetic process"/>
    <property type="evidence" value="ECO:0007669"/>
    <property type="project" value="TreeGrafter"/>
</dbReference>
<dbReference type="CDD" id="cd03794">
    <property type="entry name" value="GT4_WbuB-like"/>
    <property type="match status" value="1"/>
</dbReference>
<evidence type="ECO:0000313" key="3">
    <source>
        <dbReference type="EMBL" id="MBW4561953.1"/>
    </source>
</evidence>
<sequence>MQRIWILSELYFPEQTSTGYILTKIAEGLSEEYEVKVITGPATNFLNCEHHQNYEIKDGVEIFRCQSTLFNKDIFWGRLVNLVTQSISILGKSWKLCQHGDVILVVTNPPLLPFVALILKWLKNCQFILLIHDVYPEVLVAAGLCSSSSLLAKIGRRVSVLLYTQASKIITLGRDMTKIVKDKLSNNSSIENLSSKIYLIPNWAEHETVRPDDRDNNPLLQELGCSDRFVVLYAGNMGKTHGIKDLAEVATILQVDGNIHFVVVGFGAKKKWLEEYVKSQNLQNMSIIPLSARPRSEQSVSLNAGDVALISYVPGMAGVSVPSRMYNQMAAGKPIIAVADDWSELAEVVREENIGWVIKPGDIEGLVRTIQFAATNRELCVEMGIRAAEVARTKYSFAQTNQAYKKLFKEIFSISS</sequence>
<dbReference type="InterPro" id="IPR001296">
    <property type="entry name" value="Glyco_trans_1"/>
</dbReference>
<dbReference type="PANTHER" id="PTHR46401:SF2">
    <property type="entry name" value="GLYCOSYLTRANSFERASE WBBK-RELATED"/>
    <property type="match status" value="1"/>
</dbReference>
<dbReference type="GO" id="GO:0016757">
    <property type="term" value="F:glycosyltransferase activity"/>
    <property type="evidence" value="ECO:0007669"/>
    <property type="project" value="InterPro"/>
</dbReference>
<accession>A0A951PYP2</accession>
<dbReference type="AlphaFoldDB" id="A0A951PYP2"/>
<dbReference type="EMBL" id="JAHHHN010000006">
    <property type="protein sequence ID" value="MBW4561953.1"/>
    <property type="molecule type" value="Genomic_DNA"/>
</dbReference>
<dbReference type="Proteomes" id="UP000715781">
    <property type="component" value="Unassembled WGS sequence"/>
</dbReference>
<feature type="domain" description="Glycosyl transferase family 1" evidence="2">
    <location>
        <begin position="227"/>
        <end position="388"/>
    </location>
</feature>
<dbReference type="Pfam" id="PF00534">
    <property type="entry name" value="Glycos_transf_1"/>
    <property type="match status" value="1"/>
</dbReference>
<evidence type="ECO:0000259" key="2">
    <source>
        <dbReference type="Pfam" id="PF00534"/>
    </source>
</evidence>
<reference evidence="3" key="2">
    <citation type="journal article" date="2022" name="Microbiol. Resour. Announc.">
        <title>Metagenome Sequencing to Explore Phylogenomics of Terrestrial Cyanobacteria.</title>
        <authorList>
            <person name="Ward R.D."/>
            <person name="Stajich J.E."/>
            <person name="Johansen J.R."/>
            <person name="Huntemann M."/>
            <person name="Clum A."/>
            <person name="Foster B."/>
            <person name="Foster B."/>
            <person name="Roux S."/>
            <person name="Palaniappan K."/>
            <person name="Varghese N."/>
            <person name="Mukherjee S."/>
            <person name="Reddy T.B.K."/>
            <person name="Daum C."/>
            <person name="Copeland A."/>
            <person name="Chen I.A."/>
            <person name="Ivanova N.N."/>
            <person name="Kyrpides N.C."/>
            <person name="Shapiro N."/>
            <person name="Eloe-Fadrosh E.A."/>
            <person name="Pietrasiak N."/>
        </authorList>
    </citation>
    <scope>NUCLEOTIDE SEQUENCE</scope>
    <source>
        <strain evidence="3">JT2-VF2</strain>
    </source>
</reference>
<gene>
    <name evidence="3" type="ORF">KME32_12520</name>
</gene>
<evidence type="ECO:0000256" key="1">
    <source>
        <dbReference type="ARBA" id="ARBA00022679"/>
    </source>
</evidence>
<dbReference type="Gene3D" id="3.40.50.2000">
    <property type="entry name" value="Glycogen Phosphorylase B"/>
    <property type="match status" value="2"/>
</dbReference>
<reference evidence="3" key="1">
    <citation type="submission" date="2021-05" db="EMBL/GenBank/DDBJ databases">
        <authorList>
            <person name="Pietrasiak N."/>
            <person name="Ward R."/>
            <person name="Stajich J.E."/>
            <person name="Kurbessoian T."/>
        </authorList>
    </citation>
    <scope>NUCLEOTIDE SEQUENCE</scope>
    <source>
        <strain evidence="3">JT2-VF2</strain>
    </source>
</reference>
<keyword evidence="1" id="KW-0808">Transferase</keyword>
<protein>
    <submittedName>
        <fullName evidence="3">Glycosyltransferase family 4 protein</fullName>
    </submittedName>
</protein>
<organism evidence="3 4">
    <name type="scientific">Mojavia pulchra JT2-VF2</name>
    <dbReference type="NCBI Taxonomy" id="287848"/>
    <lineage>
        <taxon>Bacteria</taxon>
        <taxon>Bacillati</taxon>
        <taxon>Cyanobacteriota</taxon>
        <taxon>Cyanophyceae</taxon>
        <taxon>Nostocales</taxon>
        <taxon>Nostocaceae</taxon>
    </lineage>
</organism>